<dbReference type="PANTHER" id="PTHR28599">
    <property type="entry name" value="SMALL INTEGRAL MEMBRANE PROTEIN 12"/>
    <property type="match status" value="1"/>
</dbReference>
<dbReference type="EnsemblMetazoa" id="G12980.2">
    <property type="protein sequence ID" value="G12980.2:cds"/>
    <property type="gene ID" value="G12980"/>
</dbReference>
<comment type="subcellular location">
    <subcellularLocation>
        <location evidence="1">Membrane</location>
        <topology evidence="1">Single-pass membrane protein</topology>
    </subcellularLocation>
</comment>
<evidence type="ECO:0000313" key="8">
    <source>
        <dbReference type="EnsemblMetazoa" id="G12980.3:cds"/>
    </source>
</evidence>
<evidence type="ECO:0000256" key="4">
    <source>
        <dbReference type="ARBA" id="ARBA00022989"/>
    </source>
</evidence>
<dbReference type="EnsemblMetazoa" id="G12980.3">
    <property type="protein sequence ID" value="G12980.3:cds"/>
    <property type="gene ID" value="G12980"/>
</dbReference>
<dbReference type="AlphaFoldDB" id="A0A8W8I8H8"/>
<comment type="similarity">
    <text evidence="2">Belongs to the SMIM12 family.</text>
</comment>
<keyword evidence="9" id="KW-1185">Reference proteome</keyword>
<feature type="transmembrane region" description="Helical" evidence="7">
    <location>
        <begin position="12"/>
        <end position="31"/>
    </location>
</feature>
<dbReference type="PANTHER" id="PTHR28599:SF1">
    <property type="entry name" value="SMALL INTEGRAL MEMBRANE PROTEIN 12"/>
    <property type="match status" value="1"/>
</dbReference>
<evidence type="ECO:0000256" key="5">
    <source>
        <dbReference type="ARBA" id="ARBA00023136"/>
    </source>
</evidence>
<name>A0A8W8I8H8_MAGGI</name>
<sequence length="95" mass="10979">MLPVVMAMMRAYAPYVAFPFAVVVGFVGYNFENLMGRAETPWKEESIQDERLDRKLDKMVTPSVTEVPELKSKTDMPKTVLNRNDKRNLSETHDR</sequence>
<evidence type="ECO:0000256" key="1">
    <source>
        <dbReference type="ARBA" id="ARBA00004167"/>
    </source>
</evidence>
<evidence type="ECO:0000256" key="2">
    <source>
        <dbReference type="ARBA" id="ARBA00007304"/>
    </source>
</evidence>
<evidence type="ECO:0000256" key="3">
    <source>
        <dbReference type="ARBA" id="ARBA00022692"/>
    </source>
</evidence>
<evidence type="ECO:0008006" key="10">
    <source>
        <dbReference type="Google" id="ProtNLM"/>
    </source>
</evidence>
<dbReference type="Proteomes" id="UP000005408">
    <property type="component" value="Unassembled WGS sequence"/>
</dbReference>
<feature type="region of interest" description="Disordered" evidence="6">
    <location>
        <begin position="72"/>
        <end position="95"/>
    </location>
</feature>
<keyword evidence="5 7" id="KW-0472">Membrane</keyword>
<evidence type="ECO:0000313" key="9">
    <source>
        <dbReference type="Proteomes" id="UP000005408"/>
    </source>
</evidence>
<keyword evidence="4 7" id="KW-1133">Transmembrane helix</keyword>
<reference evidence="8" key="1">
    <citation type="submission" date="2022-08" db="UniProtKB">
        <authorList>
            <consortium name="EnsemblMetazoa"/>
        </authorList>
    </citation>
    <scope>IDENTIFICATION</scope>
    <source>
        <strain evidence="8">05x7-T-G4-1.051#20</strain>
    </source>
</reference>
<organism evidence="8 9">
    <name type="scientific">Magallana gigas</name>
    <name type="common">Pacific oyster</name>
    <name type="synonym">Crassostrea gigas</name>
    <dbReference type="NCBI Taxonomy" id="29159"/>
    <lineage>
        <taxon>Eukaryota</taxon>
        <taxon>Metazoa</taxon>
        <taxon>Spiralia</taxon>
        <taxon>Lophotrochozoa</taxon>
        <taxon>Mollusca</taxon>
        <taxon>Bivalvia</taxon>
        <taxon>Autobranchia</taxon>
        <taxon>Pteriomorphia</taxon>
        <taxon>Ostreida</taxon>
        <taxon>Ostreoidea</taxon>
        <taxon>Ostreidae</taxon>
        <taxon>Magallana</taxon>
    </lineage>
</organism>
<proteinExistence type="inferred from homology"/>
<accession>A0A8W8I8H8</accession>
<dbReference type="Pfam" id="PF15990">
    <property type="entry name" value="UPF0767"/>
    <property type="match status" value="1"/>
</dbReference>
<feature type="compositionally biased region" description="Basic and acidic residues" evidence="6">
    <location>
        <begin position="83"/>
        <end position="95"/>
    </location>
</feature>
<dbReference type="InterPro" id="IPR031933">
    <property type="entry name" value="UPF0767"/>
</dbReference>
<dbReference type="GO" id="GO:0016020">
    <property type="term" value="C:membrane"/>
    <property type="evidence" value="ECO:0007669"/>
    <property type="project" value="UniProtKB-SubCell"/>
</dbReference>
<protein>
    <recommendedName>
        <fullName evidence="10">Small integral membrane protein 12</fullName>
    </recommendedName>
</protein>
<evidence type="ECO:0000256" key="6">
    <source>
        <dbReference type="SAM" id="MobiDB-lite"/>
    </source>
</evidence>
<evidence type="ECO:0000256" key="7">
    <source>
        <dbReference type="SAM" id="Phobius"/>
    </source>
</evidence>
<keyword evidence="3 7" id="KW-0812">Transmembrane</keyword>